<evidence type="ECO:0000313" key="2">
    <source>
        <dbReference type="Proteomes" id="UP001207742"/>
    </source>
</evidence>
<comment type="caution">
    <text evidence="1">The sequence shown here is derived from an EMBL/GenBank/DDBJ whole genome shotgun (WGS) entry which is preliminary data.</text>
</comment>
<sequence length="215" mass="24680">MKITALDFLKKLDKNNNREWFTEHKSLYTAAREEVIAFVNDLIGEIAIFDPEVSTIDVEKSLFRIYRDTRFSHNKEPYKINFGANIATGKGKAGYYLHIQPEKSFLAGGAYMLENEQLKVLRQEIIYNAEAFRKMVSEAGFCRYFGSLSEEGKLKRVPAGFEKDDPMAEYLKLKNFVAIRPIADEELLEKNAAKKLAGMYKSLKPLKDFLNAPFL</sequence>
<dbReference type="InterPro" id="IPR012808">
    <property type="entry name" value="CHP02453"/>
</dbReference>
<proteinExistence type="predicted"/>
<dbReference type="Pfam" id="PF09365">
    <property type="entry name" value="DUF2461"/>
    <property type="match status" value="1"/>
</dbReference>
<accession>A0ABT3IN08</accession>
<dbReference type="EMBL" id="JAPDNS010000001">
    <property type="protein sequence ID" value="MCW3485358.1"/>
    <property type="molecule type" value="Genomic_DNA"/>
</dbReference>
<reference evidence="1 2" key="1">
    <citation type="submission" date="2022-10" db="EMBL/GenBank/DDBJ databases">
        <title>Chitinophaga nivalis PC15 sp. nov., isolated from Pyeongchang county, South Korea.</title>
        <authorList>
            <person name="Trinh H.N."/>
        </authorList>
    </citation>
    <scope>NUCLEOTIDE SEQUENCE [LARGE SCALE GENOMIC DNA]</scope>
    <source>
        <strain evidence="1 2">PC14</strain>
    </source>
</reference>
<protein>
    <submittedName>
        <fullName evidence="1">DUF2461 domain-containing protein</fullName>
    </submittedName>
</protein>
<organism evidence="1 2">
    <name type="scientific">Chitinophaga nivalis</name>
    <dbReference type="NCBI Taxonomy" id="2991709"/>
    <lineage>
        <taxon>Bacteria</taxon>
        <taxon>Pseudomonadati</taxon>
        <taxon>Bacteroidota</taxon>
        <taxon>Chitinophagia</taxon>
        <taxon>Chitinophagales</taxon>
        <taxon>Chitinophagaceae</taxon>
        <taxon>Chitinophaga</taxon>
    </lineage>
</organism>
<dbReference type="InterPro" id="IPR015996">
    <property type="entry name" value="UCP028451"/>
</dbReference>
<evidence type="ECO:0000313" key="1">
    <source>
        <dbReference type="EMBL" id="MCW3485358.1"/>
    </source>
</evidence>
<dbReference type="NCBIfam" id="TIGR02453">
    <property type="entry name" value="TIGR02453 family protein"/>
    <property type="match status" value="1"/>
</dbReference>
<dbReference type="PANTHER" id="PTHR36452:SF1">
    <property type="entry name" value="DUF2461 DOMAIN-CONTAINING PROTEIN"/>
    <property type="match status" value="1"/>
</dbReference>
<keyword evidence="2" id="KW-1185">Reference proteome</keyword>
<dbReference type="Proteomes" id="UP001207742">
    <property type="component" value="Unassembled WGS sequence"/>
</dbReference>
<dbReference type="PIRSF" id="PIRSF028451">
    <property type="entry name" value="UCP028451"/>
    <property type="match status" value="1"/>
</dbReference>
<dbReference type="PANTHER" id="PTHR36452">
    <property type="entry name" value="CHROMOSOME 12, WHOLE GENOME SHOTGUN SEQUENCE"/>
    <property type="match status" value="1"/>
</dbReference>
<dbReference type="RefSeq" id="WP_264731649.1">
    <property type="nucleotide sequence ID" value="NZ_JAPDNR010000001.1"/>
</dbReference>
<name>A0ABT3IN08_9BACT</name>
<gene>
    <name evidence="1" type="ORF">OL497_15715</name>
</gene>